<evidence type="ECO:0000256" key="5">
    <source>
        <dbReference type="SAM" id="Phobius"/>
    </source>
</evidence>
<keyword evidence="4 5" id="KW-0472">Membrane</keyword>
<evidence type="ECO:0000256" key="4">
    <source>
        <dbReference type="ARBA" id="ARBA00023136"/>
    </source>
</evidence>
<comment type="subcellular location">
    <subcellularLocation>
        <location evidence="1">Membrane</location>
        <topology evidence="1">Multi-pass membrane protein</topology>
    </subcellularLocation>
</comment>
<sequence>MCLVLLNTCSVLWSVASVMSTTLLLGAHLSSHWLLGHPVILHHNTPLPPPAAHDSNSTTVITGWVGEVEVRPSLGLWLRCTVMAAKKGGAARQYCGVYATTGADLPAAQVVAMASLVTGTGIAVLATLSMLLSACCRVVRKKSIFNIAGTMHALAGVFCILGLSVYPLSWGCVRVQLQCGPMAGEYSAGNCSIGWALYSGLAGTALLLVCAVWAVFVDKTISSNRAEEEIRRGNHFVCLM</sequence>
<dbReference type="Pfam" id="PF10242">
    <property type="entry name" value="L_HMGIC_fpl"/>
    <property type="match status" value="1"/>
</dbReference>
<keyword evidence="2 5" id="KW-0812">Transmembrane</keyword>
<dbReference type="GO" id="GO:0016020">
    <property type="term" value="C:membrane"/>
    <property type="evidence" value="ECO:0007669"/>
    <property type="project" value="UniProtKB-SubCell"/>
</dbReference>
<dbReference type="EMBL" id="IACF01003888">
    <property type="protein sequence ID" value="LAB69493.1"/>
    <property type="molecule type" value="mRNA"/>
</dbReference>
<dbReference type="PANTHER" id="PTHR12489">
    <property type="entry name" value="LIPOMA HMGIC FUSION PARTNER-LIKE PROTEIN"/>
    <property type="match status" value="1"/>
</dbReference>
<reference evidence="6" key="1">
    <citation type="journal article" date="2018" name="Biosci. Biotechnol. Biochem.">
        <title>Polysaccharide hydrolase of the hadal zone amphipods Hirondellea gigas.</title>
        <authorList>
            <person name="Kobayashi H."/>
            <person name="Nagahama T."/>
            <person name="Arai W."/>
            <person name="Sasagawa Y."/>
            <person name="Umeda M."/>
            <person name="Hayashi T."/>
            <person name="Nikaido I."/>
            <person name="Watanabe H."/>
            <person name="Oguri K."/>
            <person name="Kitazato H."/>
            <person name="Fujioka K."/>
            <person name="Kido Y."/>
            <person name="Takami H."/>
        </authorList>
    </citation>
    <scope>NUCLEOTIDE SEQUENCE</scope>
    <source>
        <tissue evidence="6">Whole body</tissue>
    </source>
</reference>
<name>A0A2P2I645_9CRUS</name>
<dbReference type="Gene3D" id="1.20.140.150">
    <property type="match status" value="1"/>
</dbReference>
<keyword evidence="3 5" id="KW-1133">Transmembrane helix</keyword>
<accession>A0A2P2I645</accession>
<dbReference type="PANTHER" id="PTHR12489:SF19">
    <property type="entry name" value="LHFPL TETRASPAN SUBFAMILY MEMBER 2 PROTEIN"/>
    <property type="match status" value="1"/>
</dbReference>
<evidence type="ECO:0000313" key="6">
    <source>
        <dbReference type="EMBL" id="LAB69493.1"/>
    </source>
</evidence>
<evidence type="ECO:0000256" key="3">
    <source>
        <dbReference type="ARBA" id="ARBA00022989"/>
    </source>
</evidence>
<feature type="transmembrane region" description="Helical" evidence="5">
    <location>
        <begin position="110"/>
        <end position="132"/>
    </location>
</feature>
<protein>
    <submittedName>
        <fullName evidence="6">Lipoma HMGIC fusion partner-like 2 protein</fullName>
    </submittedName>
</protein>
<organism evidence="6">
    <name type="scientific">Hirondellea gigas</name>
    <dbReference type="NCBI Taxonomy" id="1518452"/>
    <lineage>
        <taxon>Eukaryota</taxon>
        <taxon>Metazoa</taxon>
        <taxon>Ecdysozoa</taxon>
        <taxon>Arthropoda</taxon>
        <taxon>Crustacea</taxon>
        <taxon>Multicrustacea</taxon>
        <taxon>Malacostraca</taxon>
        <taxon>Eumalacostraca</taxon>
        <taxon>Peracarida</taxon>
        <taxon>Amphipoda</taxon>
        <taxon>Amphilochidea</taxon>
        <taxon>Lysianassida</taxon>
        <taxon>Lysianassidira</taxon>
        <taxon>Lysianassoidea</taxon>
        <taxon>Lysianassidae</taxon>
        <taxon>Hirondellea</taxon>
    </lineage>
</organism>
<evidence type="ECO:0000256" key="2">
    <source>
        <dbReference type="ARBA" id="ARBA00022692"/>
    </source>
</evidence>
<dbReference type="InterPro" id="IPR019372">
    <property type="entry name" value="LHFPL"/>
</dbReference>
<proteinExistence type="evidence at transcript level"/>
<feature type="transmembrane region" description="Helical" evidence="5">
    <location>
        <begin position="144"/>
        <end position="166"/>
    </location>
</feature>
<evidence type="ECO:0000256" key="1">
    <source>
        <dbReference type="ARBA" id="ARBA00004141"/>
    </source>
</evidence>
<dbReference type="AlphaFoldDB" id="A0A2P2I645"/>
<feature type="transmembrane region" description="Helical" evidence="5">
    <location>
        <begin position="195"/>
        <end position="216"/>
    </location>
</feature>